<proteinExistence type="predicted"/>
<keyword evidence="2" id="KW-1185">Reference proteome</keyword>
<accession>A0A917FLZ3</accession>
<name>A0A917FLZ3_9BACL</name>
<reference evidence="1" key="2">
    <citation type="submission" date="2020-09" db="EMBL/GenBank/DDBJ databases">
        <authorList>
            <person name="Sun Q."/>
            <person name="Zhou Y."/>
        </authorList>
    </citation>
    <scope>NUCLEOTIDE SEQUENCE</scope>
    <source>
        <strain evidence="1">CGMCC 1.12987</strain>
    </source>
</reference>
<dbReference type="EMBL" id="BMGR01000001">
    <property type="protein sequence ID" value="GGF88456.1"/>
    <property type="molecule type" value="Genomic_DNA"/>
</dbReference>
<dbReference type="Proteomes" id="UP000644756">
    <property type="component" value="Unassembled WGS sequence"/>
</dbReference>
<sequence length="275" mass="30936">MTEQERKLAALLEKAAEGYGRLNARQQRFAIREIDRTRLELIELLNEYAKKDGTIGRARINSLLRDLDVIEANIRTYGTAALDSVIRETAAYGTVAAEAAIVGAVGGSAAIDISFNRMNADVFNYVINRFDTDGLVLSDRIWRLAGEQRDALNNVIRSAIIRGQDVRTTVAQVRRVYDNETWKIRRLVITEGNVAYRVADSYYARRSNVVSGLRIHRGKADRPNHRCSILEREDSYGMGAGVYPESATEIYNPHVNCTSYLTYVLTEDAQAEEVR</sequence>
<dbReference type="RefSeq" id="WP_188528191.1">
    <property type="nucleotide sequence ID" value="NZ_BMGR01000001.1"/>
</dbReference>
<dbReference type="AlphaFoldDB" id="A0A917FLZ3"/>
<evidence type="ECO:0000313" key="1">
    <source>
        <dbReference type="EMBL" id="GGF88456.1"/>
    </source>
</evidence>
<evidence type="ECO:0000313" key="2">
    <source>
        <dbReference type="Proteomes" id="UP000644756"/>
    </source>
</evidence>
<protein>
    <submittedName>
        <fullName evidence="1">Uncharacterized protein</fullName>
    </submittedName>
</protein>
<gene>
    <name evidence="1" type="ORF">GCM10010916_02250</name>
</gene>
<comment type="caution">
    <text evidence="1">The sequence shown here is derived from an EMBL/GenBank/DDBJ whole genome shotgun (WGS) entry which is preliminary data.</text>
</comment>
<organism evidence="1 2">
    <name type="scientific">Paenibacillus abyssi</name>
    <dbReference type="NCBI Taxonomy" id="1340531"/>
    <lineage>
        <taxon>Bacteria</taxon>
        <taxon>Bacillati</taxon>
        <taxon>Bacillota</taxon>
        <taxon>Bacilli</taxon>
        <taxon>Bacillales</taxon>
        <taxon>Paenibacillaceae</taxon>
        <taxon>Paenibacillus</taxon>
    </lineage>
</organism>
<reference evidence="1" key="1">
    <citation type="journal article" date="2014" name="Int. J. Syst. Evol. Microbiol.">
        <title>Complete genome sequence of Corynebacterium casei LMG S-19264T (=DSM 44701T), isolated from a smear-ripened cheese.</title>
        <authorList>
            <consortium name="US DOE Joint Genome Institute (JGI-PGF)"/>
            <person name="Walter F."/>
            <person name="Albersmeier A."/>
            <person name="Kalinowski J."/>
            <person name="Ruckert C."/>
        </authorList>
    </citation>
    <scope>NUCLEOTIDE SEQUENCE</scope>
    <source>
        <strain evidence="1">CGMCC 1.12987</strain>
    </source>
</reference>